<dbReference type="PROSITE" id="PS50082">
    <property type="entry name" value="WD_REPEATS_2"/>
    <property type="match status" value="1"/>
</dbReference>
<dbReference type="SUPFAM" id="SSF82866">
    <property type="entry name" value="Multidrug efflux transporter AcrB transmembrane domain"/>
    <property type="match status" value="1"/>
</dbReference>
<accession>A0A9P6RUC8</accession>
<dbReference type="InterPro" id="IPR000731">
    <property type="entry name" value="SSD"/>
</dbReference>
<evidence type="ECO:0000256" key="2">
    <source>
        <dbReference type="ARBA" id="ARBA00004557"/>
    </source>
</evidence>
<dbReference type="PANTHER" id="PTHR46378:SF1">
    <property type="entry name" value="STEROL REGULATORY ELEMENT-BINDING PROTEIN CLEAVAGE-ACTIVATING PROTEIN"/>
    <property type="match status" value="1"/>
</dbReference>
<feature type="domain" description="SSD" evidence="23">
    <location>
        <begin position="439"/>
        <end position="597"/>
    </location>
</feature>
<dbReference type="GO" id="GO:0032936">
    <property type="term" value="C:SREBP-SCAP complex"/>
    <property type="evidence" value="ECO:0007669"/>
    <property type="project" value="TreeGrafter"/>
</dbReference>
<evidence type="ECO:0000256" key="17">
    <source>
        <dbReference type="ARBA" id="ARBA00023180"/>
    </source>
</evidence>
<dbReference type="InterPro" id="IPR001680">
    <property type="entry name" value="WD40_rpt"/>
</dbReference>
<feature type="compositionally biased region" description="Polar residues" evidence="21">
    <location>
        <begin position="1414"/>
        <end position="1428"/>
    </location>
</feature>
<feature type="transmembrane region" description="Helical" evidence="22">
    <location>
        <begin position="440"/>
        <end position="458"/>
    </location>
</feature>
<feature type="transmembrane region" description="Helical" evidence="22">
    <location>
        <begin position="824"/>
        <end position="857"/>
    </location>
</feature>
<dbReference type="InterPro" id="IPR053958">
    <property type="entry name" value="HMGCR/SNAP/NPC1-like_SSD"/>
</dbReference>
<dbReference type="GO" id="GO:0045540">
    <property type="term" value="P:regulation of cholesterol biosynthetic process"/>
    <property type="evidence" value="ECO:0007669"/>
    <property type="project" value="TreeGrafter"/>
</dbReference>
<feature type="region of interest" description="Disordered" evidence="21">
    <location>
        <begin position="95"/>
        <end position="115"/>
    </location>
</feature>
<feature type="region of interest" description="Disordered" evidence="21">
    <location>
        <begin position="1217"/>
        <end position="1242"/>
    </location>
</feature>
<comment type="similarity">
    <text evidence="4">Belongs to the WD repeat SCAP family.</text>
</comment>
<evidence type="ECO:0000256" key="18">
    <source>
        <dbReference type="ARBA" id="ARBA00023221"/>
    </source>
</evidence>
<keyword evidence="15 22" id="KW-0472">Membrane</keyword>
<evidence type="ECO:0000256" key="6">
    <source>
        <dbReference type="ARBA" id="ARBA00022548"/>
    </source>
</evidence>
<feature type="region of interest" description="Disordered" evidence="21">
    <location>
        <begin position="296"/>
        <end position="318"/>
    </location>
</feature>
<feature type="transmembrane region" description="Helical" evidence="22">
    <location>
        <begin position="572"/>
        <end position="597"/>
    </location>
</feature>
<evidence type="ECO:0000256" key="11">
    <source>
        <dbReference type="ARBA" id="ARBA00022989"/>
    </source>
</evidence>
<evidence type="ECO:0000256" key="7">
    <source>
        <dbReference type="ARBA" id="ARBA00022574"/>
    </source>
</evidence>
<dbReference type="GO" id="GO:0032933">
    <property type="term" value="P:SREBP signaling pathway"/>
    <property type="evidence" value="ECO:0007669"/>
    <property type="project" value="InterPro"/>
</dbReference>
<evidence type="ECO:0000256" key="3">
    <source>
        <dbReference type="ARBA" id="ARBA00004653"/>
    </source>
</evidence>
<evidence type="ECO:0000256" key="1">
    <source>
        <dbReference type="ARBA" id="ARBA00004477"/>
    </source>
</evidence>
<evidence type="ECO:0000256" key="21">
    <source>
        <dbReference type="SAM" id="MobiDB-lite"/>
    </source>
</evidence>
<keyword evidence="16" id="KW-1207">Sterol metabolism</keyword>
<dbReference type="OrthoDB" id="6510177at2759"/>
<feature type="repeat" description="WD" evidence="20">
    <location>
        <begin position="918"/>
        <end position="950"/>
    </location>
</feature>
<dbReference type="Gene3D" id="1.20.1640.10">
    <property type="entry name" value="Multidrug efflux transporter AcrB transmembrane domain"/>
    <property type="match status" value="1"/>
</dbReference>
<feature type="region of interest" description="Disordered" evidence="21">
    <location>
        <begin position="652"/>
        <end position="686"/>
    </location>
</feature>
<keyword evidence="10" id="KW-0256">Endoplasmic reticulum</keyword>
<dbReference type="InterPro" id="IPR015943">
    <property type="entry name" value="WD40/YVTN_repeat-like_dom_sf"/>
</dbReference>
<evidence type="ECO:0000313" key="25">
    <source>
        <dbReference type="Proteomes" id="UP000738325"/>
    </source>
</evidence>
<dbReference type="GO" id="GO:0032934">
    <property type="term" value="F:sterol binding"/>
    <property type="evidence" value="ECO:0007669"/>
    <property type="project" value="InterPro"/>
</dbReference>
<evidence type="ECO:0000313" key="24">
    <source>
        <dbReference type="EMBL" id="KAG0325565.1"/>
    </source>
</evidence>
<dbReference type="SUPFAM" id="SSF50978">
    <property type="entry name" value="WD40 repeat-like"/>
    <property type="match status" value="1"/>
</dbReference>
<evidence type="ECO:0000256" key="10">
    <source>
        <dbReference type="ARBA" id="ARBA00022824"/>
    </source>
</evidence>
<evidence type="ECO:0000256" key="13">
    <source>
        <dbReference type="ARBA" id="ARBA00023098"/>
    </source>
</evidence>
<feature type="transmembrane region" description="Helical" evidence="22">
    <location>
        <begin position="690"/>
        <end position="708"/>
    </location>
</feature>
<reference evidence="24" key="1">
    <citation type="journal article" date="2020" name="Fungal Divers.">
        <title>Resolving the Mortierellaceae phylogeny through synthesis of multi-gene phylogenetics and phylogenomics.</title>
        <authorList>
            <person name="Vandepol N."/>
            <person name="Liber J."/>
            <person name="Desiro A."/>
            <person name="Na H."/>
            <person name="Kennedy M."/>
            <person name="Barry K."/>
            <person name="Grigoriev I.V."/>
            <person name="Miller A.N."/>
            <person name="O'Donnell K."/>
            <person name="Stajich J.E."/>
            <person name="Bonito G."/>
        </authorList>
    </citation>
    <scope>NUCLEOTIDE SEQUENCE</scope>
    <source>
        <strain evidence="24">REB-010B</strain>
    </source>
</reference>
<feature type="compositionally biased region" description="Low complexity" evidence="21">
    <location>
        <begin position="1306"/>
        <end position="1321"/>
    </location>
</feature>
<feature type="region of interest" description="Disordered" evidence="21">
    <location>
        <begin position="1665"/>
        <end position="1686"/>
    </location>
</feature>
<evidence type="ECO:0000256" key="5">
    <source>
        <dbReference type="ARBA" id="ARBA00019541"/>
    </source>
</evidence>
<evidence type="ECO:0000256" key="15">
    <source>
        <dbReference type="ARBA" id="ARBA00023136"/>
    </source>
</evidence>
<dbReference type="GO" id="GO:0012507">
    <property type="term" value="C:ER to Golgi transport vesicle membrane"/>
    <property type="evidence" value="ECO:0007669"/>
    <property type="project" value="UniProtKB-SubCell"/>
</dbReference>
<dbReference type="InterPro" id="IPR030225">
    <property type="entry name" value="SCAP"/>
</dbReference>
<name>A0A9P6RUC8_9FUNG</name>
<comment type="function">
    <text evidence="19">Escort protein required for cholesterol as well as lipid homeostasis. Regulates export of the SCAP-SREBP complex from the endoplasmic reticulum to the Golgi upon low cholesterol, thereby regulating the processing of sterol regulatory element-binding proteins (SREBPs) SREBF1/SREBP1 and SREBF2/SREBP2. At high sterol concentrations, formation of a ternary complex with INSIG (INSIG1 or INSIG2) leads to mask the ER export signal in SCAP, promoting retention of the complex in the endoplasmic reticulum. Low sterol concentrations trigger release of INSIG, a conformational change in the SSD domain of SCAP, unmasking of the ER export signal, promoting recruitment into COPII-coated vesicles and transport of the SCAP-SREBP to the Golgi: in the Golgi, SREBPs are then processed, releasing the transcription factor fragment of SREBPs from the membrane, its import into the nucleus and up-regulation of LDLR, INSIG1 and the mevalonate pathway. Binds cholesterol via its SSD domain.</text>
</comment>
<evidence type="ECO:0000256" key="16">
    <source>
        <dbReference type="ARBA" id="ARBA00023166"/>
    </source>
</evidence>
<gene>
    <name evidence="24" type="ORF">BGZ99_000448</name>
</gene>
<dbReference type="Proteomes" id="UP000738325">
    <property type="component" value="Unassembled WGS sequence"/>
</dbReference>
<feature type="region of interest" description="Disordered" evidence="21">
    <location>
        <begin position="1304"/>
        <end position="1323"/>
    </location>
</feature>
<evidence type="ECO:0000256" key="12">
    <source>
        <dbReference type="ARBA" id="ARBA00023034"/>
    </source>
</evidence>
<feature type="region of interest" description="Disordered" evidence="21">
    <location>
        <begin position="1395"/>
        <end position="1458"/>
    </location>
</feature>
<comment type="subcellular location">
    <subcellularLocation>
        <location evidence="2">Cytoplasmic vesicle</location>
        <location evidence="2">COPII-coated vesicle membrane</location>
        <topology evidence="2">Multi-pass membrane protein</topology>
    </subcellularLocation>
    <subcellularLocation>
        <location evidence="1">Endoplasmic reticulum membrane</location>
        <topology evidence="1">Multi-pass membrane protein</topology>
    </subcellularLocation>
    <subcellularLocation>
        <location evidence="3">Golgi apparatus membrane</location>
        <topology evidence="3">Multi-pass membrane protein</topology>
    </subcellularLocation>
</comment>
<dbReference type="PROSITE" id="PS50294">
    <property type="entry name" value="WD_REPEATS_REGION"/>
    <property type="match status" value="1"/>
</dbReference>
<feature type="transmembrane region" description="Helical" evidence="22">
    <location>
        <begin position="503"/>
        <end position="524"/>
    </location>
</feature>
<keyword evidence="8 22" id="KW-0812">Transmembrane</keyword>
<evidence type="ECO:0000259" key="23">
    <source>
        <dbReference type="PROSITE" id="PS50156"/>
    </source>
</evidence>
<keyword evidence="25" id="KW-1185">Reference proteome</keyword>
<evidence type="ECO:0000256" key="22">
    <source>
        <dbReference type="SAM" id="Phobius"/>
    </source>
</evidence>
<feature type="compositionally biased region" description="Low complexity" evidence="21">
    <location>
        <begin position="105"/>
        <end position="114"/>
    </location>
</feature>
<keyword evidence="6" id="KW-0153">Cholesterol metabolism</keyword>
<evidence type="ECO:0000256" key="9">
    <source>
        <dbReference type="ARBA" id="ARBA00022737"/>
    </source>
</evidence>
<keyword evidence="12" id="KW-0333">Golgi apparatus</keyword>
<keyword evidence="17" id="KW-0325">Glycoprotein</keyword>
<keyword evidence="11 22" id="KW-1133">Transmembrane helix</keyword>
<feature type="transmembrane region" description="Helical" evidence="22">
    <location>
        <begin position="470"/>
        <end position="496"/>
    </location>
</feature>
<evidence type="ECO:0000256" key="19">
    <source>
        <dbReference type="ARBA" id="ARBA00045958"/>
    </source>
</evidence>
<evidence type="ECO:0000256" key="8">
    <source>
        <dbReference type="ARBA" id="ARBA00022692"/>
    </source>
</evidence>
<keyword evidence="14" id="KW-0446">Lipid-binding</keyword>
<keyword evidence="7 20" id="KW-0853">WD repeat</keyword>
<dbReference type="GO" id="GO:0000139">
    <property type="term" value="C:Golgi membrane"/>
    <property type="evidence" value="ECO:0007669"/>
    <property type="project" value="UniProtKB-SubCell"/>
</dbReference>
<dbReference type="PANTHER" id="PTHR46378">
    <property type="entry name" value="STEROL REGULATORY ELEMENT-BINDING PROTEIN CLEAVAGE-ACTIVATING PROTEIN"/>
    <property type="match status" value="1"/>
</dbReference>
<sequence>MSALSRIPGVAQLAALLAATFSLNANPTLRRYNDALSQTFYHHGRLCASNQATVMVLVIVFVGLISYPGIVTSYNLSPYARQKSASTLLSSRELSNSAWPPGDHQSSSRGSRSQGDLDAFWTDKVLAPTWVQDSDSSDRGFPLSEPLHYIAPIIINATDYMSSITSSATEDSASDSAASAASVPLSAEDLLGYAAQIQQRIDTIVIEYSTDDREQSHIDKAPRLLSIRDICVLNPSLSTDEKEIHSGCLVHFPQQISPHHDRDLFGDLLFDEGVSQEQRQTALVVTYFLRGDLEGHSASDGSNRHSTRSQDRSAEDGGTVGVSVDVRRVWRLIFHKLVTDLQAERAQQEMSSYNSDTLDVFSVAEENMVPIQAATLTFAQDRADNLDEPTEASSHPPLSGAMLSPFAVRVLPGMDTSKKISRRLVPEESMQLRSNISAEYWLLAMAYFVMFLYISLSVGRVDLVKSKYGLGIAAVATVFVSLLMSIGLCSVFGVTLTLMPWEILPFMIIVVGVENINILVHAVVETSMDLPVRERVGRGLGSVGVSITLTLVAELSLLIVGAMTTIPAVQEFCTFAIAAVIMDYLLQMTFFITVISIDIRRLELSDLSTRPTVPYLRYPFGPRHASLKASYVSGEVEGSRFGVGHAGSGMFHSESGRSRHHRSESAASHHSDDDGKSNGKHVKGNPKGRMFTSILMVGVMAYLGYIYGTTNQTIQGDRDPIDVSYWRVSSPEASQEFWSTIDPNHTGSYLEIEAPVVVALMRPSNSTAYYTICHDLPDFINVDDCETTQDLGTEPRTGIDFEAPTHMDGQLDPRRPFKLVWDALVFSCLFAIWLVRVFLIPSMVFAASILLLLSYLLSPQRKLLVDLQWRFPFIVLPGDYQSKRKLMMEELLAQEARESGLDPRPSAPLPGAVETLHQNGHRTDIDQMDVSADKSLILTSSMDGIILLWDGAAGSGQELPLAQLEEGVGAIRTPTTPSLQSAAPKIQRPKTRPVKFLRLAASGEFAVAGYADGCVHVWRLHPSVRQPQNQWSNAVPKLMSATELVRRSESPADMSRLRLSGACFWERPLTSSGHAVGVDMMVGYRDGQIWQWDLTTGKGRCIIESNHRGGISELTVVELDPKTRQDLGLQSKAYLVVAGRDGGIQCWSSSRAGHDNKDSWTLLWGHSGLGAGVGITVLSVDTEVPMVAAGYTTGAIKVWDLEQGNLVWTLSRGLTTGSRSTSTHHSNRQPQGHVDNHQPSHQSDITKLCFHPLELEDGLTGEPAPRVWLVISSSADETVMVWMVEWEGLMCLPTPLNHSGRLGQDTGAATATRRPGATSRANSFNADRPARLLHTLSSGLEDSLIDSSSINALEHGEFSNTLSSSLPAPRLVGFMKQKGGKSMTVSNTCLYGVRRSESTATTPPTGDSGVPKQSHASIDSSKPSSTIIPSRRKSDSHGLSSSTATGQDQAIAGSSSSSSRMKRGWELWEADLYQCIFKDPGVWGLDLTVRAINLQPPQSAHRGGNCRPPSMGANAYEASSGVQDSGCGSGTIMVSSNGSSMAVPVAHQETRPKLQRKPGSYTHLQSGQRGYVFTTGLAMSSQPQANVSTTIATGASNEYDPFASTVPTAVSATKIGSGENNHSSWTTGAMSLLDVQESADRSWHETMQPVLLPFVETKLMHSISRRGSGGARAHQQQQQQYSGYDAGEVEREPDMRDIVVGFGNFIKIVRLHGDEEEEEEEETGRW</sequence>
<dbReference type="InterPro" id="IPR036322">
    <property type="entry name" value="WD40_repeat_dom_sf"/>
</dbReference>
<dbReference type="Pfam" id="PF00400">
    <property type="entry name" value="WD40"/>
    <property type="match status" value="1"/>
</dbReference>
<keyword evidence="9" id="KW-0677">Repeat</keyword>
<feature type="compositionally biased region" description="Polar residues" evidence="21">
    <location>
        <begin position="1437"/>
        <end position="1448"/>
    </location>
</feature>
<keyword evidence="13" id="KW-0443">Lipid metabolism</keyword>
<protein>
    <recommendedName>
        <fullName evidence="5">Sterol regulatory element-binding protein cleavage-activating protein</fullName>
    </recommendedName>
</protein>
<feature type="transmembrane region" description="Helical" evidence="22">
    <location>
        <begin position="536"/>
        <end position="560"/>
    </location>
</feature>
<organism evidence="24 25">
    <name type="scientific">Dissophora globulifera</name>
    <dbReference type="NCBI Taxonomy" id="979702"/>
    <lineage>
        <taxon>Eukaryota</taxon>
        <taxon>Fungi</taxon>
        <taxon>Fungi incertae sedis</taxon>
        <taxon>Mucoromycota</taxon>
        <taxon>Mortierellomycotina</taxon>
        <taxon>Mortierellomycetes</taxon>
        <taxon>Mortierellales</taxon>
        <taxon>Mortierellaceae</taxon>
        <taxon>Dissophora</taxon>
    </lineage>
</organism>
<dbReference type="Pfam" id="PF12349">
    <property type="entry name" value="Sterol-sensing"/>
    <property type="match status" value="1"/>
</dbReference>
<evidence type="ECO:0000256" key="14">
    <source>
        <dbReference type="ARBA" id="ARBA00023121"/>
    </source>
</evidence>
<keyword evidence="18" id="KW-0753">Steroid metabolism</keyword>
<dbReference type="GO" id="GO:0005789">
    <property type="term" value="C:endoplasmic reticulum membrane"/>
    <property type="evidence" value="ECO:0007669"/>
    <property type="project" value="UniProtKB-SubCell"/>
</dbReference>
<feature type="transmembrane region" description="Helical" evidence="22">
    <location>
        <begin position="49"/>
        <end position="74"/>
    </location>
</feature>
<evidence type="ECO:0000256" key="4">
    <source>
        <dbReference type="ARBA" id="ARBA00007410"/>
    </source>
</evidence>
<feature type="compositionally biased region" description="Basic and acidic residues" evidence="21">
    <location>
        <begin position="663"/>
        <end position="677"/>
    </location>
</feature>
<dbReference type="PROSITE" id="PS50156">
    <property type="entry name" value="SSD"/>
    <property type="match status" value="1"/>
</dbReference>
<evidence type="ECO:0000256" key="20">
    <source>
        <dbReference type="PROSITE-ProRule" id="PRU00221"/>
    </source>
</evidence>
<dbReference type="Gene3D" id="2.130.10.10">
    <property type="entry name" value="YVTN repeat-like/Quinoprotein amine dehydrogenase"/>
    <property type="match status" value="2"/>
</dbReference>
<dbReference type="SMART" id="SM00320">
    <property type="entry name" value="WD40"/>
    <property type="match status" value="5"/>
</dbReference>
<comment type="caution">
    <text evidence="24">The sequence shown here is derived from an EMBL/GenBank/DDBJ whole genome shotgun (WGS) entry which is preliminary data.</text>
</comment>
<dbReference type="EMBL" id="JAAAIP010000109">
    <property type="protein sequence ID" value="KAG0325565.1"/>
    <property type="molecule type" value="Genomic_DNA"/>
</dbReference>
<dbReference type="GO" id="GO:0008203">
    <property type="term" value="P:cholesterol metabolic process"/>
    <property type="evidence" value="ECO:0007669"/>
    <property type="project" value="UniProtKB-KW"/>
</dbReference>
<proteinExistence type="inferred from homology"/>